<proteinExistence type="inferred from homology"/>
<evidence type="ECO:0000313" key="5">
    <source>
        <dbReference type="EMBL" id="VDP50238.1"/>
    </source>
</evidence>
<dbReference type="OrthoDB" id="10252231at2759"/>
<dbReference type="SUPFAM" id="SSF69572">
    <property type="entry name" value="Activating enzymes of the ubiquitin-like proteins"/>
    <property type="match status" value="1"/>
</dbReference>
<keyword evidence="3" id="KW-0436">Ligase</keyword>
<reference evidence="5 6" key="2">
    <citation type="submission" date="2018-11" db="EMBL/GenBank/DDBJ databases">
        <authorList>
            <consortium name="Pathogen Informatics"/>
        </authorList>
    </citation>
    <scope>NUCLEOTIDE SEQUENCE [LARGE SCALE GENOMIC DNA]</scope>
</reference>
<feature type="domain" description="Ubiquitin-activating enzyme E1 FCCH" evidence="4">
    <location>
        <begin position="57"/>
        <end position="123"/>
    </location>
</feature>
<reference evidence="7" key="1">
    <citation type="submission" date="2016-06" db="UniProtKB">
        <authorList>
            <consortium name="WormBaseParasite"/>
        </authorList>
    </citation>
    <scope>IDENTIFICATION</scope>
</reference>
<dbReference type="InterPro" id="IPR032418">
    <property type="entry name" value="E1_FCCH"/>
</dbReference>
<dbReference type="WBParaSite" id="SBAD_0001302701-mRNA-1">
    <property type="protein sequence ID" value="SBAD_0001302701-mRNA-1"/>
    <property type="gene ID" value="SBAD_0001302701"/>
</dbReference>
<dbReference type="GO" id="GO:0008641">
    <property type="term" value="F:ubiquitin-like modifier activating enzyme activity"/>
    <property type="evidence" value="ECO:0007669"/>
    <property type="project" value="InterPro"/>
</dbReference>
<dbReference type="Gene3D" id="2.40.30.180">
    <property type="entry name" value="Ubiquitin-activating enzyme E1, FCCH domain"/>
    <property type="match status" value="1"/>
</dbReference>
<dbReference type="AlphaFoldDB" id="A0A183J9R9"/>
<name>A0A183J9R9_9BILA</name>
<evidence type="ECO:0000313" key="7">
    <source>
        <dbReference type="WBParaSite" id="SBAD_0001302701-mRNA-1"/>
    </source>
</evidence>
<protein>
    <submittedName>
        <fullName evidence="7">E1_FCCH domain-containing protein</fullName>
    </submittedName>
</protein>
<evidence type="ECO:0000256" key="1">
    <source>
        <dbReference type="ARBA" id="ARBA00004906"/>
    </source>
</evidence>
<dbReference type="InterPro" id="IPR042302">
    <property type="entry name" value="E1_FCCH_sf"/>
</dbReference>
<evidence type="ECO:0000256" key="2">
    <source>
        <dbReference type="ARBA" id="ARBA00005673"/>
    </source>
</evidence>
<organism evidence="7">
    <name type="scientific">Soboliphyme baturini</name>
    <dbReference type="NCBI Taxonomy" id="241478"/>
    <lineage>
        <taxon>Eukaryota</taxon>
        <taxon>Metazoa</taxon>
        <taxon>Ecdysozoa</taxon>
        <taxon>Nematoda</taxon>
        <taxon>Enoplea</taxon>
        <taxon>Dorylaimia</taxon>
        <taxon>Dioctophymatida</taxon>
        <taxon>Dioctophymatoidea</taxon>
        <taxon>Soboliphymatidae</taxon>
        <taxon>Soboliphyme</taxon>
    </lineage>
</organism>
<dbReference type="Proteomes" id="UP000270296">
    <property type="component" value="Unassembled WGS sequence"/>
</dbReference>
<evidence type="ECO:0000313" key="6">
    <source>
        <dbReference type="Proteomes" id="UP000270296"/>
    </source>
</evidence>
<evidence type="ECO:0000256" key="3">
    <source>
        <dbReference type="ARBA" id="ARBA00022598"/>
    </source>
</evidence>
<evidence type="ECO:0000259" key="4">
    <source>
        <dbReference type="Pfam" id="PF16190"/>
    </source>
</evidence>
<comment type="similarity">
    <text evidence="2">Belongs to the ubiquitin-activating E1 family.</text>
</comment>
<dbReference type="FunFam" id="2.40.30.180:FF:000001">
    <property type="entry name" value="ubiquitin-like modifier-activating enzyme 1"/>
    <property type="match status" value="1"/>
</dbReference>
<keyword evidence="6" id="KW-1185">Reference proteome</keyword>
<gene>
    <name evidence="5" type="ORF">SBAD_LOCUS12617</name>
</gene>
<dbReference type="EMBL" id="UZAM01018303">
    <property type="protein sequence ID" value="VDP50238.1"/>
    <property type="molecule type" value="Genomic_DNA"/>
</dbReference>
<sequence>MEVDKWVRAHNKKLLVADTRGLFGMIFVDFGPAHIIEDDNGEPCQEVLIEHVDKLSGDVTCLEDTRHGFQDGDYVRFSEVVGMTELNNALPRKITVKNPCKFNIGDVSKFSDYVEGGKAKQVKMPSRMALAVTVVLIDLHLVPMETVVEFFEYP</sequence>
<comment type="pathway">
    <text evidence="1">Protein modification; protein ubiquitination.</text>
</comment>
<dbReference type="InterPro" id="IPR035985">
    <property type="entry name" value="Ubiquitin-activating_enz"/>
</dbReference>
<accession>A0A183J9R9</accession>
<dbReference type="Pfam" id="PF16190">
    <property type="entry name" value="E1_FCCH"/>
    <property type="match status" value="1"/>
</dbReference>